<keyword evidence="3 6" id="KW-0812">Transmembrane</keyword>
<accession>C9LRY5</accession>
<dbReference type="AlphaFoldDB" id="C9LRY5"/>
<dbReference type="Proteomes" id="UP000011124">
    <property type="component" value="Chromosome"/>
</dbReference>
<feature type="transmembrane region" description="Helical" evidence="6">
    <location>
        <begin position="255"/>
        <end position="278"/>
    </location>
</feature>
<dbReference type="CDD" id="cd07731">
    <property type="entry name" value="ComA-like_MBL-fold"/>
    <property type="match status" value="1"/>
</dbReference>
<dbReference type="GO" id="GO:0005886">
    <property type="term" value="C:plasma membrane"/>
    <property type="evidence" value="ECO:0007669"/>
    <property type="project" value="UniProtKB-SubCell"/>
</dbReference>
<keyword evidence="11" id="KW-1185">Reference proteome</keyword>
<dbReference type="InterPro" id="IPR052159">
    <property type="entry name" value="Competence_DNA_uptake"/>
</dbReference>
<protein>
    <submittedName>
        <fullName evidence="9">DNA internalization competence protein ComEC/Rec2-like protein</fullName>
    </submittedName>
    <submittedName>
        <fullName evidence="8">DNA internalization-related competence protein ComEC/Rec2</fullName>
    </submittedName>
</protein>
<dbReference type="InterPro" id="IPR004477">
    <property type="entry name" value="ComEC_N"/>
</dbReference>
<evidence type="ECO:0000313" key="11">
    <source>
        <dbReference type="Proteomes" id="UP000011124"/>
    </source>
</evidence>
<dbReference type="Pfam" id="PF13567">
    <property type="entry name" value="DUF4131"/>
    <property type="match status" value="1"/>
</dbReference>
<dbReference type="InterPro" id="IPR036866">
    <property type="entry name" value="RibonucZ/Hydroxyglut_hydro"/>
</dbReference>
<evidence type="ECO:0000259" key="7">
    <source>
        <dbReference type="SMART" id="SM00849"/>
    </source>
</evidence>
<dbReference type="Pfam" id="PF03772">
    <property type="entry name" value="Competence"/>
    <property type="match status" value="1"/>
</dbReference>
<keyword evidence="5 6" id="KW-0472">Membrane</keyword>
<feature type="transmembrane region" description="Helical" evidence="6">
    <location>
        <begin position="448"/>
        <end position="469"/>
    </location>
</feature>
<sequence length="798" mass="86634">MRYGQQQLVFLNGLFLVLLFGIYGEDLLHVSLGALAIGMAGFFFLSLFLLVRESSRTWLAFLLLFLFFGAWRFAWGEALPADDVSHWLGRETSVEGVLVEAPHVRRTAQGVLVRYTVEVKRVRISGEKQAASGALYVSEMRENVGDLPEIGAEITALGKVKGIYGYGNPGRIDVERAAAVKGVRARLSAKKPGIHWEAGEAYPVLRWSERVRSAYRASMESVMPKEDAAAIFAMLFGGYEGIKPELVEAFTATGIVHILSVSGSHITLLAAVMAWLGALLRLRPVVTAVFVTVVVVLYCVLAGCVPPAVRAGAMGLLAFFALALERESDARRLLALVGMALLFFEPLLAFDVSFQLSFAATAGLLYLAPPFCERLSTLRFLPRFVVLSLAVTLGAQLATLPLLAWYFHRLSLSSLIANIIVVPVVELVIVAGLFAGLASFVLPFLAKIVFLADSLLLGLVYECTRLLAVMPGGEVYLPTLSAPLALGYFAVLTVFVQPEERREAVFSWCRERRKVIFAAILFAAAAVALWQISRPQEMAVHFIDVGQGDAALVVTPHGRALMIDTGGTRDGGYDIGLRVDVPYLSHYGVRRLDYIILTHVHEDHAGGAGGIVRHIPVGMILTAHEPRSEYARVLGCSLDAPEMQHLAPAEAGEHIDLDGVAVDILYAPQMEDGAAEGATGNEYSNVIRVSYGAASFLFTGDLVAEQEKAMLVEGKNPQCTVLKVAHHGSKTSTTEDFLAAAQPRFAVISVGRDNNFGHPAPEVIGRLQKNGIKIYRTDEDGAVVCRTDGKTLRIETFR</sequence>
<dbReference type="InterPro" id="IPR001279">
    <property type="entry name" value="Metallo-B-lactamas"/>
</dbReference>
<feature type="transmembrane region" description="Helical" evidence="6">
    <location>
        <begin position="30"/>
        <end position="51"/>
    </location>
</feature>
<evidence type="ECO:0000313" key="10">
    <source>
        <dbReference type="Proteomes" id="UP000003505"/>
    </source>
</evidence>
<evidence type="ECO:0000256" key="2">
    <source>
        <dbReference type="ARBA" id="ARBA00022475"/>
    </source>
</evidence>
<feature type="transmembrane region" description="Helical" evidence="6">
    <location>
        <begin position="475"/>
        <end position="495"/>
    </location>
</feature>
<evidence type="ECO:0000256" key="3">
    <source>
        <dbReference type="ARBA" id="ARBA00022692"/>
    </source>
</evidence>
<evidence type="ECO:0000256" key="5">
    <source>
        <dbReference type="ARBA" id="ARBA00023136"/>
    </source>
</evidence>
<dbReference type="Pfam" id="PF00753">
    <property type="entry name" value="Lactamase_B"/>
    <property type="match status" value="1"/>
</dbReference>
<dbReference type="SUPFAM" id="SSF56281">
    <property type="entry name" value="Metallo-hydrolase/oxidoreductase"/>
    <property type="match status" value="1"/>
</dbReference>
<dbReference type="Proteomes" id="UP000003505">
    <property type="component" value="Unassembled WGS sequence"/>
</dbReference>
<feature type="transmembrane region" description="Helical" evidence="6">
    <location>
        <begin position="7"/>
        <end position="24"/>
    </location>
</feature>
<dbReference type="PANTHER" id="PTHR30619:SF7">
    <property type="entry name" value="BETA-LACTAMASE DOMAIN PROTEIN"/>
    <property type="match status" value="1"/>
</dbReference>
<dbReference type="SMART" id="SM00849">
    <property type="entry name" value="Lactamase_B"/>
    <property type="match status" value="1"/>
</dbReference>
<feature type="domain" description="Metallo-beta-lactamase" evidence="7">
    <location>
        <begin position="547"/>
        <end position="752"/>
    </location>
</feature>
<proteinExistence type="predicted"/>
<evidence type="ECO:0000313" key="8">
    <source>
        <dbReference type="EMBL" id="AEB99970.1"/>
    </source>
</evidence>
<keyword evidence="2" id="KW-1003">Cell membrane</keyword>
<dbReference type="eggNOG" id="COG0658">
    <property type="taxonomic scope" value="Bacteria"/>
</dbReference>
<dbReference type="OrthoDB" id="9761531at2"/>
<dbReference type="GO" id="GO:0030420">
    <property type="term" value="P:establishment of competence for transformation"/>
    <property type="evidence" value="ECO:0007669"/>
    <property type="project" value="InterPro"/>
</dbReference>
<dbReference type="RefSeq" id="WP_006190851.1">
    <property type="nucleotide sequence ID" value="NC_015437.1"/>
</dbReference>
<dbReference type="InterPro" id="IPR025405">
    <property type="entry name" value="DUF4131"/>
</dbReference>
<dbReference type="NCBIfam" id="TIGR00361">
    <property type="entry name" value="ComEC_Rec2"/>
    <property type="match status" value="1"/>
</dbReference>
<dbReference type="HOGENOM" id="CLU_010363_2_1_9"/>
<reference evidence="9 10" key="1">
    <citation type="submission" date="2009-09" db="EMBL/GenBank/DDBJ databases">
        <authorList>
            <person name="Weinstock G."/>
            <person name="Sodergren E."/>
            <person name="Clifton S."/>
            <person name="Fulton L."/>
            <person name="Fulton B."/>
            <person name="Courtney L."/>
            <person name="Fronick C."/>
            <person name="Harrison M."/>
            <person name="Strong C."/>
            <person name="Farmer C."/>
            <person name="Delahaunty K."/>
            <person name="Markovic C."/>
            <person name="Hall O."/>
            <person name="Minx P."/>
            <person name="Tomlinson C."/>
            <person name="Mitreva M."/>
            <person name="Nelson J."/>
            <person name="Hou S."/>
            <person name="Wollam A."/>
            <person name="Pepin K.H."/>
            <person name="Johnson M."/>
            <person name="Bhonagiri V."/>
            <person name="Nash W.E."/>
            <person name="Warren W."/>
            <person name="Chinwalla A."/>
            <person name="Mardis E.R."/>
            <person name="Wilson R.K."/>
        </authorList>
    </citation>
    <scope>NUCLEOTIDE SEQUENCE [LARGE SCALE GENOMIC DNA]</scope>
    <source>
        <strain evidence="9">ATCC 35185</strain>
        <strain evidence="10">ATCC 35185 / DSM 20758 / VPI D19B-28</strain>
    </source>
</reference>
<dbReference type="InterPro" id="IPR035681">
    <property type="entry name" value="ComA-like_MBL"/>
</dbReference>
<feature type="transmembrane region" description="Helical" evidence="6">
    <location>
        <begin position="58"/>
        <end position="75"/>
    </location>
</feature>
<dbReference type="InterPro" id="IPR004797">
    <property type="entry name" value="Competence_ComEC/Rec2"/>
</dbReference>
<evidence type="ECO:0000256" key="6">
    <source>
        <dbReference type="SAM" id="Phobius"/>
    </source>
</evidence>
<evidence type="ECO:0000256" key="1">
    <source>
        <dbReference type="ARBA" id="ARBA00004651"/>
    </source>
</evidence>
<dbReference type="EMBL" id="CP002637">
    <property type="protein sequence ID" value="AEB99970.1"/>
    <property type="molecule type" value="Genomic_DNA"/>
</dbReference>
<keyword evidence="4 6" id="KW-1133">Transmembrane helix</keyword>
<dbReference type="STRING" id="546271.Selsp_1010"/>
<dbReference type="eggNOG" id="COG2333">
    <property type="taxonomic scope" value="Bacteria"/>
</dbReference>
<feature type="transmembrane region" description="Helical" evidence="6">
    <location>
        <begin position="356"/>
        <end position="372"/>
    </location>
</feature>
<dbReference type="Gene3D" id="3.60.15.10">
    <property type="entry name" value="Ribonuclease Z/Hydroxyacylglutathione hydrolase-like"/>
    <property type="match status" value="1"/>
</dbReference>
<comment type="subcellular location">
    <subcellularLocation>
        <location evidence="1">Cell membrane</location>
        <topology evidence="1">Multi-pass membrane protein</topology>
    </subcellularLocation>
</comment>
<organism evidence="9 10">
    <name type="scientific">Selenomonas sputigena (strain ATCC 35185 / DSM 20758 / CCUG 44933 / VPI D19B-28)</name>
    <dbReference type="NCBI Taxonomy" id="546271"/>
    <lineage>
        <taxon>Bacteria</taxon>
        <taxon>Bacillati</taxon>
        <taxon>Bacillota</taxon>
        <taxon>Negativicutes</taxon>
        <taxon>Selenomonadales</taxon>
        <taxon>Selenomonadaceae</taxon>
        <taxon>Selenomonas</taxon>
    </lineage>
</organism>
<dbReference type="PANTHER" id="PTHR30619">
    <property type="entry name" value="DNA INTERNALIZATION/COMPETENCE PROTEIN COMEC/REC2"/>
    <property type="match status" value="1"/>
</dbReference>
<reference evidence="8 11" key="2">
    <citation type="submission" date="2011-04" db="EMBL/GenBank/DDBJ databases">
        <title>The complete genome of Selenomonas sputigena DSM 20758.</title>
        <authorList>
            <consortium name="US DOE Joint Genome Institute (JGI-PGF)"/>
            <person name="Lucas S."/>
            <person name="Copeland A."/>
            <person name="Lapidus A."/>
            <person name="Bruce D."/>
            <person name="Goodwin L."/>
            <person name="Pitluck S."/>
            <person name="Peters L."/>
            <person name="Kyrpides N."/>
            <person name="Mavromatis K."/>
            <person name="Ivanova N."/>
            <person name="Ovchinnikova G."/>
            <person name="Teshima H."/>
            <person name="Detter J.C."/>
            <person name="Tapia R."/>
            <person name="Han C."/>
            <person name="Land M."/>
            <person name="Hauser L."/>
            <person name="Markowitz V."/>
            <person name="Cheng J.-F."/>
            <person name="Hugenholtz P."/>
            <person name="Woyke T."/>
            <person name="Wu D."/>
            <person name="Gronow S."/>
            <person name="Wellnitz S."/>
            <person name="Schneider S."/>
            <person name="Klenk H.-P."/>
            <person name="Eisen J.A."/>
        </authorList>
    </citation>
    <scope>NUCLEOTIDE SEQUENCE [LARGE SCALE GENOMIC DNA]</scope>
    <source>
        <strain evidence="8">ATCC 35185</strain>
        <strain evidence="11">ATCC 35185 / DSM 20758 / VPI D19B-28</strain>
    </source>
</reference>
<dbReference type="KEGG" id="ssg:Selsp_1010"/>
<gene>
    <name evidence="8" type="ordered locus">Selsp_1010</name>
    <name evidence="9" type="ORF">SELSPUOL_00205</name>
</gene>
<feature type="transmembrane region" description="Helical" evidence="6">
    <location>
        <begin position="384"/>
        <end position="407"/>
    </location>
</feature>
<feature type="transmembrane region" description="Helical" evidence="6">
    <location>
        <begin position="285"/>
        <end position="303"/>
    </location>
</feature>
<dbReference type="NCBIfam" id="TIGR00360">
    <property type="entry name" value="ComEC_N-term"/>
    <property type="match status" value="1"/>
</dbReference>
<evidence type="ECO:0000313" key="9">
    <source>
        <dbReference type="EMBL" id="EEX78403.1"/>
    </source>
</evidence>
<name>C9LRY5_SELS3</name>
<feature type="transmembrane region" description="Helical" evidence="6">
    <location>
        <begin position="515"/>
        <end position="533"/>
    </location>
</feature>
<dbReference type="EMBL" id="ACKP02000003">
    <property type="protein sequence ID" value="EEX78403.1"/>
    <property type="molecule type" value="Genomic_DNA"/>
</dbReference>
<evidence type="ECO:0000256" key="4">
    <source>
        <dbReference type="ARBA" id="ARBA00022989"/>
    </source>
</evidence>
<feature type="transmembrane region" description="Helical" evidence="6">
    <location>
        <begin position="419"/>
        <end position="441"/>
    </location>
</feature>